<comment type="caution">
    <text evidence="4">The sequence shown here is derived from an EMBL/GenBank/DDBJ whole genome shotgun (WGS) entry which is preliminary data.</text>
</comment>
<name>A0ABT2TP01_9FIRM</name>
<dbReference type="PANTHER" id="PTHR30363">
    <property type="entry name" value="HTH-TYPE TRANSCRIPTIONAL REGULATOR SRLR-RELATED"/>
    <property type="match status" value="1"/>
</dbReference>
<dbReference type="PRINTS" id="PR00037">
    <property type="entry name" value="HTHLACR"/>
</dbReference>
<dbReference type="SUPFAM" id="SSF100950">
    <property type="entry name" value="NagB/RpiA/CoA transferase-like"/>
    <property type="match status" value="1"/>
</dbReference>
<dbReference type="InterPro" id="IPR050313">
    <property type="entry name" value="Carb_Metab_HTH_regulators"/>
</dbReference>
<dbReference type="InterPro" id="IPR036388">
    <property type="entry name" value="WH-like_DNA-bd_sf"/>
</dbReference>
<evidence type="ECO:0000256" key="1">
    <source>
        <dbReference type="ARBA" id="ARBA00023015"/>
    </source>
</evidence>
<dbReference type="Pfam" id="PF08220">
    <property type="entry name" value="HTH_DeoR"/>
    <property type="match status" value="1"/>
</dbReference>
<dbReference type="Gene3D" id="1.10.10.10">
    <property type="entry name" value="Winged helix-like DNA-binding domain superfamily/Winged helix DNA-binding domain"/>
    <property type="match status" value="1"/>
</dbReference>
<dbReference type="PROSITE" id="PS51000">
    <property type="entry name" value="HTH_DEOR_2"/>
    <property type="match status" value="1"/>
</dbReference>
<keyword evidence="2" id="KW-0804">Transcription</keyword>
<dbReference type="RefSeq" id="WP_158420151.1">
    <property type="nucleotide sequence ID" value="NZ_JAOQJL010000001.1"/>
</dbReference>
<dbReference type="InterPro" id="IPR001034">
    <property type="entry name" value="DeoR_HTH"/>
</dbReference>
<dbReference type="SUPFAM" id="SSF46785">
    <property type="entry name" value="Winged helix' DNA-binding domain"/>
    <property type="match status" value="1"/>
</dbReference>
<protein>
    <submittedName>
        <fullName evidence="4">DeoR/GlpR family DNA-binding transcription regulator</fullName>
    </submittedName>
</protein>
<reference evidence="4 5" key="1">
    <citation type="journal article" date="2021" name="ISME Commun">
        <title>Automated analysis of genomic sequences facilitates high-throughput and comprehensive description of bacteria.</title>
        <authorList>
            <person name="Hitch T.C.A."/>
        </authorList>
    </citation>
    <scope>NUCLEOTIDE SEQUENCE [LARGE SCALE GENOMIC DNA]</scope>
    <source>
        <strain evidence="4 5">Sanger_23</strain>
    </source>
</reference>
<gene>
    <name evidence="4" type="ORF">OCV61_00810</name>
</gene>
<dbReference type="InterPro" id="IPR014036">
    <property type="entry name" value="DeoR-like_C"/>
</dbReference>
<evidence type="ECO:0000313" key="4">
    <source>
        <dbReference type="EMBL" id="MCU6763953.1"/>
    </source>
</evidence>
<dbReference type="PANTHER" id="PTHR30363:SF44">
    <property type="entry name" value="AGA OPERON TRANSCRIPTIONAL REPRESSOR-RELATED"/>
    <property type="match status" value="1"/>
</dbReference>
<organism evidence="4 5">
    <name type="scientific">Blautia ammoniilytica</name>
    <dbReference type="NCBI Taxonomy" id="2981782"/>
    <lineage>
        <taxon>Bacteria</taxon>
        <taxon>Bacillati</taxon>
        <taxon>Bacillota</taxon>
        <taxon>Clostridia</taxon>
        <taxon>Lachnospirales</taxon>
        <taxon>Lachnospiraceae</taxon>
        <taxon>Blautia</taxon>
    </lineage>
</organism>
<proteinExistence type="predicted"/>
<sequence>MMNKTERHQIILDYMHKNGKKGEIEELVKTCGVTNETIRKDLIQLEKKNLIRRVLGGAVLVEEFDEKPFNNRYWEKLDLKNQIAAAAVSLINDRDFIALDSGTTTFCLAKKLQKNVTVLTNSLDIARELAVAEGVRCFVAGGELRERNMSMTGETTEKIVGSYRVSKCFLTSEGVGLGYGMMDAHESESRVKRAMMSSAEKIYLLADHTKFSILTPIVTAPLERLTGIITDSQIDPKIVNAYEKAGIPMIVADPDGSEKQLE</sequence>
<dbReference type="InterPro" id="IPR037171">
    <property type="entry name" value="NagB/RpiA_transferase-like"/>
</dbReference>
<dbReference type="Pfam" id="PF00455">
    <property type="entry name" value="DeoRC"/>
    <property type="match status" value="1"/>
</dbReference>
<keyword evidence="1" id="KW-0805">Transcription regulation</keyword>
<dbReference type="Proteomes" id="UP001652409">
    <property type="component" value="Unassembled WGS sequence"/>
</dbReference>
<dbReference type="SMART" id="SM01134">
    <property type="entry name" value="DeoRC"/>
    <property type="match status" value="1"/>
</dbReference>
<feature type="domain" description="HTH deoR-type" evidence="3">
    <location>
        <begin position="4"/>
        <end position="60"/>
    </location>
</feature>
<keyword evidence="4" id="KW-0238">DNA-binding</keyword>
<dbReference type="SMART" id="SM00420">
    <property type="entry name" value="HTH_DEOR"/>
    <property type="match status" value="1"/>
</dbReference>
<evidence type="ECO:0000256" key="2">
    <source>
        <dbReference type="ARBA" id="ARBA00023163"/>
    </source>
</evidence>
<dbReference type="InterPro" id="IPR036390">
    <property type="entry name" value="WH_DNA-bd_sf"/>
</dbReference>
<keyword evidence="5" id="KW-1185">Reference proteome</keyword>
<evidence type="ECO:0000313" key="5">
    <source>
        <dbReference type="Proteomes" id="UP001652409"/>
    </source>
</evidence>
<dbReference type="Gene3D" id="3.40.50.1360">
    <property type="match status" value="1"/>
</dbReference>
<evidence type="ECO:0000259" key="3">
    <source>
        <dbReference type="PROSITE" id="PS51000"/>
    </source>
</evidence>
<dbReference type="GO" id="GO:0003677">
    <property type="term" value="F:DNA binding"/>
    <property type="evidence" value="ECO:0007669"/>
    <property type="project" value="UniProtKB-KW"/>
</dbReference>
<dbReference type="EMBL" id="JAOQJL010000001">
    <property type="protein sequence ID" value="MCU6763953.1"/>
    <property type="molecule type" value="Genomic_DNA"/>
</dbReference>
<accession>A0ABT2TP01</accession>